<proteinExistence type="predicted"/>
<dbReference type="AlphaFoldDB" id="A0A2U3B7B8"/>
<feature type="domain" description="PEGA" evidence="4">
    <location>
        <begin position="310"/>
        <end position="373"/>
    </location>
</feature>
<protein>
    <recommendedName>
        <fullName evidence="7">PEGA domain-containing protein</fullName>
    </recommendedName>
</protein>
<dbReference type="GO" id="GO:0120147">
    <property type="term" value="F:formylglycine-generating oxidase activity"/>
    <property type="evidence" value="ECO:0007669"/>
    <property type="project" value="TreeGrafter"/>
</dbReference>
<dbReference type="PANTHER" id="PTHR23150">
    <property type="entry name" value="SULFATASE MODIFYING FACTOR 1, 2"/>
    <property type="match status" value="1"/>
</dbReference>
<reference evidence="5 6" key="1">
    <citation type="submission" date="2018-05" db="EMBL/GenBank/DDBJ databases">
        <title>Vibrio limimaris sp. nov., isolated from marine sediment.</title>
        <authorList>
            <person name="Li C.-M."/>
        </authorList>
    </citation>
    <scope>NUCLEOTIDE SEQUENCE [LARGE SCALE GENOMIC DNA]</scope>
    <source>
        <strain evidence="5 6">E4404</strain>
    </source>
</reference>
<dbReference type="InterPro" id="IPR051043">
    <property type="entry name" value="Sulfatase_Mod_Factor_Kinase"/>
</dbReference>
<feature type="chain" id="PRO_5015763108" description="PEGA domain-containing protein" evidence="2">
    <location>
        <begin position="24"/>
        <end position="619"/>
    </location>
</feature>
<dbReference type="OrthoDB" id="9768004at2"/>
<organism evidence="5 6">
    <name type="scientific">Vibrio albus</name>
    <dbReference type="NCBI Taxonomy" id="2200953"/>
    <lineage>
        <taxon>Bacteria</taxon>
        <taxon>Pseudomonadati</taxon>
        <taxon>Pseudomonadota</taxon>
        <taxon>Gammaproteobacteria</taxon>
        <taxon>Vibrionales</taxon>
        <taxon>Vibrionaceae</taxon>
        <taxon>Vibrio</taxon>
    </lineage>
</organism>
<evidence type="ECO:0008006" key="7">
    <source>
        <dbReference type="Google" id="ProtNLM"/>
    </source>
</evidence>
<accession>A0A2U3B7B8</accession>
<dbReference type="Proteomes" id="UP000245362">
    <property type="component" value="Unassembled WGS sequence"/>
</dbReference>
<dbReference type="InterPro" id="IPR013229">
    <property type="entry name" value="PEGA"/>
</dbReference>
<dbReference type="Pfam" id="PF03781">
    <property type="entry name" value="FGE-sulfatase"/>
    <property type="match status" value="1"/>
</dbReference>
<dbReference type="InterPro" id="IPR016187">
    <property type="entry name" value="CTDL_fold"/>
</dbReference>
<feature type="coiled-coil region" evidence="1">
    <location>
        <begin position="57"/>
        <end position="101"/>
    </location>
</feature>
<dbReference type="Gene3D" id="3.90.1580.10">
    <property type="entry name" value="paralog of FGE (formylglycine-generating enzyme)"/>
    <property type="match status" value="1"/>
</dbReference>
<feature type="signal peptide" evidence="2">
    <location>
        <begin position="1"/>
        <end position="23"/>
    </location>
</feature>
<dbReference type="RefSeq" id="WP_109320410.1">
    <property type="nucleotide sequence ID" value="NZ_QFWT01000008.1"/>
</dbReference>
<dbReference type="PANTHER" id="PTHR23150:SF19">
    <property type="entry name" value="FORMYLGLYCINE-GENERATING ENZYME"/>
    <property type="match status" value="1"/>
</dbReference>
<keyword evidence="1" id="KW-0175">Coiled coil</keyword>
<feature type="coiled-coil region" evidence="1">
    <location>
        <begin position="128"/>
        <end position="176"/>
    </location>
</feature>
<comment type="caution">
    <text evidence="5">The sequence shown here is derived from an EMBL/GenBank/DDBJ whole genome shotgun (WGS) entry which is preliminary data.</text>
</comment>
<evidence type="ECO:0000313" key="6">
    <source>
        <dbReference type="Proteomes" id="UP000245362"/>
    </source>
</evidence>
<evidence type="ECO:0000256" key="1">
    <source>
        <dbReference type="SAM" id="Coils"/>
    </source>
</evidence>
<evidence type="ECO:0000256" key="2">
    <source>
        <dbReference type="SAM" id="SignalP"/>
    </source>
</evidence>
<keyword evidence="2" id="KW-0732">Signal</keyword>
<dbReference type="Pfam" id="PF08308">
    <property type="entry name" value="PEGA"/>
    <property type="match status" value="1"/>
</dbReference>
<evidence type="ECO:0000259" key="4">
    <source>
        <dbReference type="Pfam" id="PF08308"/>
    </source>
</evidence>
<sequence length="619" mass="69554">MRQGLPALLIALTPCLALAPSMAADTPVDKTPQENISTPVETVQRIDDALFTQRTEMEKASRKVADKKASIRLAQENQNRLEKVAEQLDQKLAQAQKVLDRDYSRILNEPDFDIRPSQGAYQNAWADVKKNQQERLEAEQDLQEMYADLTQRETKLKHIKTELETLEQHKRRTRAERLRGELTQQKQLKVSFTNTCKPNMTLGQCREQTKNLAMQKAVGQFQDELISDTTESKLIKQHLGNTSLNIHVVGHNTSVSKFYDQNKHQTVLNMTLEARPAKNTPCKLLNIGSQYCFDEGTKSAEEGQQKEVQWVTLTIRSNQYKDLVSIDGVNYGNTPVDVMLPVGPHMVTVQKEGYRSFHQELKIDSDHTLRAILRETQNLPHSGKVFADALNSKAKAPEMVVIGAGEYLTREHAAKLVTVSDAYALSATPITVSQFEMFVNNTGYQTDAELQKLCTTVNDSQVIPVKDSYWRNPGFRQSSDSPAVCISQNDAKAYVKWLSRETGFNYRLPSEDEWEIGARAGTKTTYWWGNQFGTGNANTGWGGTKWSNVSTSPVKSFPANSFGLYDIAGNVWEWTSDARGVTKGGAWSFSPNQAAAESRLFLDPNTASNYVGFRILREL</sequence>
<feature type="domain" description="Sulfatase-modifying factor enzyme-like" evidence="3">
    <location>
        <begin position="396"/>
        <end position="617"/>
    </location>
</feature>
<name>A0A2U3B7B8_9VIBR</name>
<dbReference type="InterPro" id="IPR042095">
    <property type="entry name" value="SUMF_sf"/>
</dbReference>
<dbReference type="InterPro" id="IPR005532">
    <property type="entry name" value="SUMF_dom"/>
</dbReference>
<keyword evidence="6" id="KW-1185">Reference proteome</keyword>
<evidence type="ECO:0000259" key="3">
    <source>
        <dbReference type="Pfam" id="PF03781"/>
    </source>
</evidence>
<evidence type="ECO:0000313" key="5">
    <source>
        <dbReference type="EMBL" id="PWI32624.1"/>
    </source>
</evidence>
<gene>
    <name evidence="5" type="ORF">DI392_14500</name>
</gene>
<dbReference type="SUPFAM" id="SSF56436">
    <property type="entry name" value="C-type lectin-like"/>
    <property type="match status" value="1"/>
</dbReference>
<dbReference type="EMBL" id="QFWT01000008">
    <property type="protein sequence ID" value="PWI32624.1"/>
    <property type="molecule type" value="Genomic_DNA"/>
</dbReference>